<dbReference type="EMBL" id="HBNS01022148">
    <property type="protein sequence ID" value="CAE4612262.1"/>
    <property type="molecule type" value="Transcribed_RNA"/>
</dbReference>
<accession>A0A7S4RGI5</accession>
<sequence length="156" mass="17270">MSYSLSIRSYCAMLCNSNNVLDSRICSWYEYLTIVGLVVAWSRLMFNLEPILVRIIDLICKVTRVSRNGGEEEEEKDTMQVMKDIIEGMTGIEPDMDYTLEECGLASIGLPALVALLNKRFSTVSFSAADLITASTIGDMVQIIDAAKELANDQGL</sequence>
<dbReference type="PROSITE" id="PS50075">
    <property type="entry name" value="CARRIER"/>
    <property type="match status" value="1"/>
</dbReference>
<name>A0A7S4RGI5_9STRA</name>
<gene>
    <name evidence="2" type="ORF">DBRI00130_LOCUS17524</name>
</gene>
<proteinExistence type="predicted"/>
<dbReference type="Pfam" id="PF00550">
    <property type="entry name" value="PP-binding"/>
    <property type="match status" value="1"/>
</dbReference>
<dbReference type="InterPro" id="IPR009081">
    <property type="entry name" value="PP-bd_ACP"/>
</dbReference>
<evidence type="ECO:0000313" key="2">
    <source>
        <dbReference type="EMBL" id="CAE4612262.1"/>
    </source>
</evidence>
<dbReference type="InterPro" id="IPR036736">
    <property type="entry name" value="ACP-like_sf"/>
</dbReference>
<protein>
    <recommendedName>
        <fullName evidence="1">Carrier domain-containing protein</fullName>
    </recommendedName>
</protein>
<dbReference type="Gene3D" id="1.10.1200.10">
    <property type="entry name" value="ACP-like"/>
    <property type="match status" value="1"/>
</dbReference>
<evidence type="ECO:0000259" key="1">
    <source>
        <dbReference type="PROSITE" id="PS50075"/>
    </source>
</evidence>
<dbReference type="SUPFAM" id="SSF47336">
    <property type="entry name" value="ACP-like"/>
    <property type="match status" value="1"/>
</dbReference>
<reference evidence="2" key="1">
    <citation type="submission" date="2021-01" db="EMBL/GenBank/DDBJ databases">
        <authorList>
            <person name="Corre E."/>
            <person name="Pelletier E."/>
            <person name="Niang G."/>
            <person name="Scheremetjew M."/>
            <person name="Finn R."/>
            <person name="Kale V."/>
            <person name="Holt S."/>
            <person name="Cochrane G."/>
            <person name="Meng A."/>
            <person name="Brown T."/>
            <person name="Cohen L."/>
        </authorList>
    </citation>
    <scope>NUCLEOTIDE SEQUENCE</scope>
    <source>
        <strain evidence="2">GSO104</strain>
    </source>
</reference>
<feature type="domain" description="Carrier" evidence="1">
    <location>
        <begin position="73"/>
        <end position="148"/>
    </location>
</feature>
<dbReference type="AlphaFoldDB" id="A0A7S4RGI5"/>
<organism evidence="2">
    <name type="scientific">Ditylum brightwellii</name>
    <dbReference type="NCBI Taxonomy" id="49249"/>
    <lineage>
        <taxon>Eukaryota</taxon>
        <taxon>Sar</taxon>
        <taxon>Stramenopiles</taxon>
        <taxon>Ochrophyta</taxon>
        <taxon>Bacillariophyta</taxon>
        <taxon>Mediophyceae</taxon>
        <taxon>Lithodesmiophycidae</taxon>
        <taxon>Lithodesmiales</taxon>
        <taxon>Lithodesmiaceae</taxon>
        <taxon>Ditylum</taxon>
    </lineage>
</organism>